<evidence type="ECO:0000256" key="8">
    <source>
        <dbReference type="ARBA" id="ARBA00023157"/>
    </source>
</evidence>
<keyword evidence="14" id="KW-1185">Reference proteome</keyword>
<accession>A0A8C3FFL2</accession>
<dbReference type="Ensembl" id="ENSCPBT00000006905.1">
    <property type="protein sequence ID" value="ENSCPBP00000005692.1"/>
    <property type="gene ID" value="ENSCPBG00000004546.1"/>
</dbReference>
<dbReference type="PANTHER" id="PTHR11738">
    <property type="entry name" value="MHC CLASS I NK CELL RECEPTOR"/>
    <property type="match status" value="1"/>
</dbReference>
<name>A0A8C3FFL2_CHRPI</name>
<keyword evidence="7" id="KW-0472">Membrane</keyword>
<evidence type="ECO:0000256" key="1">
    <source>
        <dbReference type="ARBA" id="ARBA00004162"/>
    </source>
</evidence>
<evidence type="ECO:0000256" key="5">
    <source>
        <dbReference type="ARBA" id="ARBA00022737"/>
    </source>
</evidence>
<proteinExistence type="predicted"/>
<keyword evidence="9" id="KW-0325">Glycoprotein</keyword>
<keyword evidence="6" id="KW-1133">Transmembrane helix</keyword>
<dbReference type="PANTHER" id="PTHR11738:SF179">
    <property type="entry name" value="LEUKOCYTE IMMUNOGLOBULIN-LIKE RECEPTOR SUBFAMILY A MEMBER 5"/>
    <property type="match status" value="1"/>
</dbReference>
<keyword evidence="4 11" id="KW-0732">Signal</keyword>
<protein>
    <recommendedName>
        <fullName evidence="12">Ig-like domain-containing protein</fullName>
    </recommendedName>
</protein>
<evidence type="ECO:0000313" key="14">
    <source>
        <dbReference type="Proteomes" id="UP000694380"/>
    </source>
</evidence>
<feature type="domain" description="Ig-like" evidence="12">
    <location>
        <begin position="21"/>
        <end position="89"/>
    </location>
</feature>
<feature type="signal peptide" evidence="11">
    <location>
        <begin position="1"/>
        <end position="19"/>
    </location>
</feature>
<dbReference type="PROSITE" id="PS50835">
    <property type="entry name" value="IG_LIKE"/>
    <property type="match status" value="1"/>
</dbReference>
<dbReference type="GeneTree" id="ENSGT01150000286974"/>
<evidence type="ECO:0000256" key="11">
    <source>
        <dbReference type="SAM" id="SignalP"/>
    </source>
</evidence>
<evidence type="ECO:0000256" key="4">
    <source>
        <dbReference type="ARBA" id="ARBA00022729"/>
    </source>
</evidence>
<evidence type="ECO:0000256" key="10">
    <source>
        <dbReference type="ARBA" id="ARBA00023319"/>
    </source>
</evidence>
<comment type="subcellular location">
    <subcellularLocation>
        <location evidence="1">Cell membrane</location>
        <topology evidence="1">Single-pass membrane protein</topology>
    </subcellularLocation>
</comment>
<keyword evidence="10" id="KW-0393">Immunoglobulin domain</keyword>
<evidence type="ECO:0000256" key="3">
    <source>
        <dbReference type="ARBA" id="ARBA00022692"/>
    </source>
</evidence>
<evidence type="ECO:0000259" key="12">
    <source>
        <dbReference type="PROSITE" id="PS50835"/>
    </source>
</evidence>
<dbReference type="GO" id="GO:0002764">
    <property type="term" value="P:immune response-regulating signaling pathway"/>
    <property type="evidence" value="ECO:0007669"/>
    <property type="project" value="TreeGrafter"/>
</dbReference>
<keyword evidence="8" id="KW-1015">Disulfide bond</keyword>
<dbReference type="Pfam" id="PF13895">
    <property type="entry name" value="Ig_2"/>
    <property type="match status" value="1"/>
</dbReference>
<evidence type="ECO:0000256" key="7">
    <source>
        <dbReference type="ARBA" id="ARBA00023136"/>
    </source>
</evidence>
<dbReference type="InterPro" id="IPR036179">
    <property type="entry name" value="Ig-like_dom_sf"/>
</dbReference>
<dbReference type="Gene3D" id="2.60.40.10">
    <property type="entry name" value="Immunoglobulins"/>
    <property type="match status" value="1"/>
</dbReference>
<dbReference type="FunFam" id="2.60.40.10:FF:000049">
    <property type="entry name" value="Leukocyte immunoglobulin-like receptor subfamily B member 1"/>
    <property type="match status" value="1"/>
</dbReference>
<reference evidence="13" key="2">
    <citation type="submission" date="2025-09" db="UniProtKB">
        <authorList>
            <consortium name="Ensembl"/>
        </authorList>
    </citation>
    <scope>IDENTIFICATION</scope>
</reference>
<dbReference type="InterPro" id="IPR007110">
    <property type="entry name" value="Ig-like_dom"/>
</dbReference>
<evidence type="ECO:0000256" key="6">
    <source>
        <dbReference type="ARBA" id="ARBA00022989"/>
    </source>
</evidence>
<evidence type="ECO:0000256" key="9">
    <source>
        <dbReference type="ARBA" id="ARBA00023180"/>
    </source>
</evidence>
<evidence type="ECO:0000313" key="13">
    <source>
        <dbReference type="Ensembl" id="ENSCPBP00000005692.1"/>
    </source>
</evidence>
<evidence type="ECO:0000256" key="2">
    <source>
        <dbReference type="ARBA" id="ARBA00022475"/>
    </source>
</evidence>
<keyword evidence="2" id="KW-1003">Cell membrane</keyword>
<dbReference type="InterPro" id="IPR050412">
    <property type="entry name" value="Ig-like_Receptors_ImmuneReg"/>
</dbReference>
<dbReference type="InterPro" id="IPR013783">
    <property type="entry name" value="Ig-like_fold"/>
</dbReference>
<feature type="chain" id="PRO_5034381898" description="Ig-like domain-containing protein" evidence="11">
    <location>
        <begin position="20"/>
        <end position="134"/>
    </location>
</feature>
<reference evidence="13" key="1">
    <citation type="submission" date="2025-08" db="UniProtKB">
        <authorList>
            <consortium name="Ensembl"/>
        </authorList>
    </citation>
    <scope>IDENTIFICATION</scope>
</reference>
<dbReference type="Proteomes" id="UP000694380">
    <property type="component" value="Unplaced"/>
</dbReference>
<keyword evidence="3" id="KW-0812">Transmembrane</keyword>
<dbReference type="AlphaFoldDB" id="A0A8C3FFL2"/>
<dbReference type="SUPFAM" id="SSF48726">
    <property type="entry name" value="Immunoglobulin"/>
    <property type="match status" value="1"/>
</dbReference>
<dbReference type="GO" id="GO:0005886">
    <property type="term" value="C:plasma membrane"/>
    <property type="evidence" value="ECO:0007669"/>
    <property type="project" value="UniProtKB-SubCell"/>
</dbReference>
<keyword evidence="5" id="KW-0677">Repeat</keyword>
<organism evidence="13 14">
    <name type="scientific">Chrysemys picta bellii</name>
    <name type="common">Western painted turtle</name>
    <name type="synonym">Emys bellii</name>
    <dbReference type="NCBI Taxonomy" id="8478"/>
    <lineage>
        <taxon>Eukaryota</taxon>
        <taxon>Metazoa</taxon>
        <taxon>Chordata</taxon>
        <taxon>Craniata</taxon>
        <taxon>Vertebrata</taxon>
        <taxon>Euteleostomi</taxon>
        <taxon>Archelosauria</taxon>
        <taxon>Testudinata</taxon>
        <taxon>Testudines</taxon>
        <taxon>Cryptodira</taxon>
        <taxon>Durocryptodira</taxon>
        <taxon>Testudinoidea</taxon>
        <taxon>Emydidae</taxon>
        <taxon>Chrysemys</taxon>
    </lineage>
</organism>
<sequence>MASALTILFLNCLLLPAEPKPNISLSPRGRVVPEGPVTVRCQCRCHRNVRFLLYKDGNPNVLQETEPAGDVAEFPIHSVSRRDAGSYRCYYHSKLYQFIWSHPSDPVELVVAGEGLETPAASAVATGTRNEGTQ</sequence>